<proteinExistence type="predicted"/>
<evidence type="ECO:0000313" key="3">
    <source>
        <dbReference type="Proteomes" id="UP001222932"/>
    </source>
</evidence>
<dbReference type="Proteomes" id="UP001222932">
    <property type="component" value="Unassembled WGS sequence"/>
</dbReference>
<gene>
    <name evidence="2" type="ORF">CspeluHIS016_0404700</name>
</gene>
<reference evidence="2" key="2">
    <citation type="submission" date="2023-06" db="EMBL/GenBank/DDBJ databases">
        <authorList>
            <person name="Kobayashi Y."/>
            <person name="Kayamori A."/>
            <person name="Aoki K."/>
            <person name="Shiwa Y."/>
            <person name="Fujita N."/>
            <person name="Sugita T."/>
            <person name="Iwasaki W."/>
            <person name="Tanaka N."/>
            <person name="Takashima M."/>
        </authorList>
    </citation>
    <scope>NUCLEOTIDE SEQUENCE</scope>
    <source>
        <strain evidence="2">HIS016</strain>
    </source>
</reference>
<accession>A0AAD3YC27</accession>
<name>A0AAD3YC27_9TREE</name>
<dbReference type="EMBL" id="BTCM01000004">
    <property type="protein sequence ID" value="GMK57636.1"/>
    <property type="molecule type" value="Genomic_DNA"/>
</dbReference>
<feature type="region of interest" description="Disordered" evidence="1">
    <location>
        <begin position="33"/>
        <end position="135"/>
    </location>
</feature>
<feature type="compositionally biased region" description="Polar residues" evidence="1">
    <location>
        <begin position="37"/>
        <end position="46"/>
    </location>
</feature>
<protein>
    <submittedName>
        <fullName evidence="2">Uncharacterized protein</fullName>
    </submittedName>
</protein>
<keyword evidence="3" id="KW-1185">Reference proteome</keyword>
<sequence>MTKGKQPLGKTLSRPDSTNVKVAGFLSRFREVLQPQAGPSPNQLQLQALGAATRRPEDVGTLQPSDLGLELGSEEQPPATNPVAGLTSPIINPHKLKSKMPTPVGSSGGTDSSTSGPVSGSGNPPTVDSSISGTKLGPMLFIPDQSTPSGLPTLSIDTDPSVKVDKTRLGDRPLTWPELWAAWPILSPQEIHGARENRQPLDIFRWSDYPNLYGYCTSSDGLFLIHPPQRTAAYRMSPCQIAKLWLDRGMHLQIIRQIYELRWEHEGFTRFNNIRDLVKNLGQLSVAQRLKLVQQTLNRGLEFVRYWAKLNPRRKVKQDFVQTLVEYANAFMYTLPWFPEAGIFDSDVNKLIQFRGLCFAMIARAAGQYACQPTTDDRIVNIGWLAAKAVLWNAQEFKVAIIMSTC</sequence>
<feature type="compositionally biased region" description="Low complexity" evidence="1">
    <location>
        <begin position="101"/>
        <end position="127"/>
    </location>
</feature>
<evidence type="ECO:0000313" key="2">
    <source>
        <dbReference type="EMBL" id="GMK57636.1"/>
    </source>
</evidence>
<reference evidence="2" key="1">
    <citation type="journal article" date="2023" name="BMC Genomics">
        <title>Chromosome-level genome assemblies of Cutaneotrichosporon spp. (Trichosporonales, Basidiomycota) reveal imbalanced evolution between nucleotide sequences and chromosome synteny.</title>
        <authorList>
            <person name="Kobayashi Y."/>
            <person name="Kayamori A."/>
            <person name="Aoki K."/>
            <person name="Shiwa Y."/>
            <person name="Matsutani M."/>
            <person name="Fujita N."/>
            <person name="Sugita T."/>
            <person name="Iwasaki W."/>
            <person name="Tanaka N."/>
            <person name="Takashima M."/>
        </authorList>
    </citation>
    <scope>NUCLEOTIDE SEQUENCE</scope>
    <source>
        <strain evidence="2">HIS016</strain>
    </source>
</reference>
<organism evidence="2 3">
    <name type="scientific">Cutaneotrichosporon spelunceum</name>
    <dbReference type="NCBI Taxonomy" id="1672016"/>
    <lineage>
        <taxon>Eukaryota</taxon>
        <taxon>Fungi</taxon>
        <taxon>Dikarya</taxon>
        <taxon>Basidiomycota</taxon>
        <taxon>Agaricomycotina</taxon>
        <taxon>Tremellomycetes</taxon>
        <taxon>Trichosporonales</taxon>
        <taxon>Trichosporonaceae</taxon>
        <taxon>Cutaneotrichosporon</taxon>
    </lineage>
</organism>
<comment type="caution">
    <text evidence="2">The sequence shown here is derived from an EMBL/GenBank/DDBJ whole genome shotgun (WGS) entry which is preliminary data.</text>
</comment>
<dbReference type="AlphaFoldDB" id="A0AAD3YC27"/>
<evidence type="ECO:0000256" key="1">
    <source>
        <dbReference type="SAM" id="MobiDB-lite"/>
    </source>
</evidence>